<evidence type="ECO:0000256" key="5">
    <source>
        <dbReference type="RuleBase" id="RU362125"/>
    </source>
</evidence>
<evidence type="ECO:0000313" key="10">
    <source>
        <dbReference type="Proteomes" id="UP000321328"/>
    </source>
</evidence>
<dbReference type="PANTHER" id="PTHR43884:SF12">
    <property type="entry name" value="ISOVALERYL-COA DEHYDROGENASE, MITOCHONDRIAL-RELATED"/>
    <property type="match status" value="1"/>
</dbReference>
<dbReference type="GO" id="GO:0050660">
    <property type="term" value="F:flavin adenine dinucleotide binding"/>
    <property type="evidence" value="ECO:0007669"/>
    <property type="project" value="InterPro"/>
</dbReference>
<gene>
    <name evidence="9" type="ORF">PA7_45090</name>
</gene>
<dbReference type="Gene3D" id="1.20.140.10">
    <property type="entry name" value="Butyryl-CoA Dehydrogenase, subunit A, domain 3"/>
    <property type="match status" value="1"/>
</dbReference>
<protein>
    <submittedName>
        <fullName evidence="9">Acyl-CoA dehydrogenase</fullName>
    </submittedName>
</protein>
<evidence type="ECO:0000259" key="8">
    <source>
        <dbReference type="Pfam" id="PF02771"/>
    </source>
</evidence>
<organism evidence="9 10">
    <name type="scientific">Pseudonocardia asaccharolytica DSM 44247 = NBRC 16224</name>
    <dbReference type="NCBI Taxonomy" id="1123024"/>
    <lineage>
        <taxon>Bacteria</taxon>
        <taxon>Bacillati</taxon>
        <taxon>Actinomycetota</taxon>
        <taxon>Actinomycetes</taxon>
        <taxon>Pseudonocardiales</taxon>
        <taxon>Pseudonocardiaceae</taxon>
        <taxon>Pseudonocardia</taxon>
    </lineage>
</organism>
<comment type="similarity">
    <text evidence="2 5">Belongs to the acyl-CoA dehydrogenase family.</text>
</comment>
<dbReference type="Pfam" id="PF02771">
    <property type="entry name" value="Acyl-CoA_dh_N"/>
    <property type="match status" value="1"/>
</dbReference>
<dbReference type="RefSeq" id="WP_028929869.1">
    <property type="nucleotide sequence ID" value="NZ_AUII01000006.1"/>
</dbReference>
<dbReference type="CDD" id="cd00567">
    <property type="entry name" value="ACAD"/>
    <property type="match status" value="1"/>
</dbReference>
<dbReference type="GO" id="GO:0046359">
    <property type="term" value="P:butyrate catabolic process"/>
    <property type="evidence" value="ECO:0007669"/>
    <property type="project" value="TreeGrafter"/>
</dbReference>
<name>A0A511D7D4_9PSEU</name>
<keyword evidence="3 5" id="KW-0285">Flavoprotein</keyword>
<dbReference type="InterPro" id="IPR013786">
    <property type="entry name" value="AcylCoA_DH/ox_N"/>
</dbReference>
<dbReference type="STRING" id="1123024.GCA_000423625_01971"/>
<accession>A0A511D7D4</accession>
<dbReference type="EMBL" id="BJVI01000083">
    <property type="protein sequence ID" value="GEL20672.1"/>
    <property type="molecule type" value="Genomic_DNA"/>
</dbReference>
<dbReference type="SUPFAM" id="SSF47203">
    <property type="entry name" value="Acyl-CoA dehydrogenase C-terminal domain-like"/>
    <property type="match status" value="1"/>
</dbReference>
<dbReference type="AlphaFoldDB" id="A0A511D7D4"/>
<dbReference type="InterPro" id="IPR037069">
    <property type="entry name" value="AcylCoA_DH/ox_N_sf"/>
</dbReference>
<feature type="domain" description="Acyl-CoA dehydrogenase/oxidase C-terminal" evidence="6">
    <location>
        <begin position="256"/>
        <end position="400"/>
    </location>
</feature>
<dbReference type="Gene3D" id="2.40.110.10">
    <property type="entry name" value="Butyryl-CoA Dehydrogenase, subunit A, domain 2"/>
    <property type="match status" value="1"/>
</dbReference>
<evidence type="ECO:0000256" key="1">
    <source>
        <dbReference type="ARBA" id="ARBA00001974"/>
    </source>
</evidence>
<sequence length="424" mass="46057">MAIDFTMSDGQQELQKNAQAFAESVLRPVAERIDRAADGWEAFLAGREAYREMAKAGFTRSFIPAEHGGAGFSMIDFAVAAEELARVDINVPTTLLASGLGLQPIIQYGTPEQKERLLRPFAADGEGDLLASYAFTDVAGGANFDSPDPAGGIQTTARRDGDEWVITGQKHYTTNGTGWDRIGCHLYTVVCRTEPAGGADESLAVIAVPGDVAGITVSDVYDKIGNRGVVTPRVDFDGVRVPVDNLIGEPGRLGKQIVSGAFSWTAALIGAACVGTMRAAFEYALDFARTEKRLGTVPVIEHQNVGFMLADIKMRIEACRYLTWKACHDFDRTGGLTEELPIMTKVYCSEAAVSAVYDCMQVVGIASYTRDLAPLERMMRNAMVFPLYDGGNQGVRRRQLHDILRQPGYDSMLAARGDVPPWRQ</sequence>
<comment type="cofactor">
    <cofactor evidence="1 5">
        <name>FAD</name>
        <dbReference type="ChEBI" id="CHEBI:57692"/>
    </cofactor>
</comment>
<reference evidence="9 10" key="1">
    <citation type="submission" date="2019-07" db="EMBL/GenBank/DDBJ databases">
        <title>Whole genome shotgun sequence of Pseudonocardia asaccharolytica NBRC 16224.</title>
        <authorList>
            <person name="Hosoyama A."/>
            <person name="Uohara A."/>
            <person name="Ohji S."/>
            <person name="Ichikawa N."/>
        </authorList>
    </citation>
    <scope>NUCLEOTIDE SEQUENCE [LARGE SCALE GENOMIC DNA]</scope>
    <source>
        <strain evidence="9 10">NBRC 16224</strain>
    </source>
</reference>
<dbReference type="InterPro" id="IPR036250">
    <property type="entry name" value="AcylCo_DH-like_C"/>
</dbReference>
<dbReference type="InterPro" id="IPR009075">
    <property type="entry name" value="AcylCo_DH/oxidase_C"/>
</dbReference>
<dbReference type="InterPro" id="IPR009100">
    <property type="entry name" value="AcylCoA_DH/oxidase_NM_dom_sf"/>
</dbReference>
<evidence type="ECO:0000256" key="2">
    <source>
        <dbReference type="ARBA" id="ARBA00009347"/>
    </source>
</evidence>
<evidence type="ECO:0000259" key="7">
    <source>
        <dbReference type="Pfam" id="PF02770"/>
    </source>
</evidence>
<dbReference type="GO" id="GO:0003995">
    <property type="term" value="F:acyl-CoA dehydrogenase activity"/>
    <property type="evidence" value="ECO:0007669"/>
    <property type="project" value="TreeGrafter"/>
</dbReference>
<dbReference type="OrthoDB" id="2769798at2"/>
<dbReference type="GO" id="GO:0033539">
    <property type="term" value="P:fatty acid beta-oxidation using acyl-CoA dehydrogenase"/>
    <property type="evidence" value="ECO:0007669"/>
    <property type="project" value="TreeGrafter"/>
</dbReference>
<comment type="caution">
    <text evidence="9">The sequence shown here is derived from an EMBL/GenBank/DDBJ whole genome shotgun (WGS) entry which is preliminary data.</text>
</comment>
<dbReference type="InterPro" id="IPR046373">
    <property type="entry name" value="Acyl-CoA_Oxase/DH_mid-dom_sf"/>
</dbReference>
<keyword evidence="10" id="KW-1185">Reference proteome</keyword>
<keyword evidence="5" id="KW-0560">Oxidoreductase</keyword>
<dbReference type="Pfam" id="PF02770">
    <property type="entry name" value="Acyl-CoA_dh_M"/>
    <property type="match status" value="1"/>
</dbReference>
<evidence type="ECO:0000256" key="3">
    <source>
        <dbReference type="ARBA" id="ARBA00022630"/>
    </source>
</evidence>
<dbReference type="InterPro" id="IPR006091">
    <property type="entry name" value="Acyl-CoA_Oxase/DH_mid-dom"/>
</dbReference>
<evidence type="ECO:0000313" key="9">
    <source>
        <dbReference type="EMBL" id="GEL20672.1"/>
    </source>
</evidence>
<proteinExistence type="inferred from homology"/>
<keyword evidence="4 5" id="KW-0274">FAD</keyword>
<dbReference type="Gene3D" id="1.10.540.10">
    <property type="entry name" value="Acyl-CoA dehydrogenase/oxidase, N-terminal domain"/>
    <property type="match status" value="1"/>
</dbReference>
<feature type="domain" description="Acyl-CoA dehydrogenase/oxidase N-terminal" evidence="8">
    <location>
        <begin position="9"/>
        <end position="123"/>
    </location>
</feature>
<dbReference type="SUPFAM" id="SSF56645">
    <property type="entry name" value="Acyl-CoA dehydrogenase NM domain-like"/>
    <property type="match status" value="1"/>
</dbReference>
<evidence type="ECO:0000259" key="6">
    <source>
        <dbReference type="Pfam" id="PF00441"/>
    </source>
</evidence>
<dbReference type="PANTHER" id="PTHR43884">
    <property type="entry name" value="ACYL-COA DEHYDROGENASE"/>
    <property type="match status" value="1"/>
</dbReference>
<dbReference type="Pfam" id="PF00441">
    <property type="entry name" value="Acyl-CoA_dh_1"/>
    <property type="match status" value="1"/>
</dbReference>
<dbReference type="Proteomes" id="UP000321328">
    <property type="component" value="Unassembled WGS sequence"/>
</dbReference>
<evidence type="ECO:0000256" key="4">
    <source>
        <dbReference type="ARBA" id="ARBA00022827"/>
    </source>
</evidence>
<feature type="domain" description="Acyl-CoA oxidase/dehydrogenase middle" evidence="7">
    <location>
        <begin position="134"/>
        <end position="239"/>
    </location>
</feature>